<gene>
    <name evidence="3" type="ORF">NITMOv2_2614</name>
</gene>
<dbReference type="EMBL" id="CP011801">
    <property type="protein sequence ID" value="ALA59027.1"/>
    <property type="molecule type" value="Genomic_DNA"/>
</dbReference>
<evidence type="ECO:0000256" key="2">
    <source>
        <dbReference type="SAM" id="SignalP"/>
    </source>
</evidence>
<dbReference type="InterPro" id="IPR003423">
    <property type="entry name" value="OMP_efflux"/>
</dbReference>
<dbReference type="STRING" id="42253.NITMOv2_2614"/>
<dbReference type="Proteomes" id="UP000069205">
    <property type="component" value="Chromosome"/>
</dbReference>
<accession>A0A0K2GEK0</accession>
<evidence type="ECO:0000313" key="4">
    <source>
        <dbReference type="Proteomes" id="UP000069205"/>
    </source>
</evidence>
<feature type="chain" id="PRO_5005476777" evidence="2">
    <location>
        <begin position="27"/>
        <end position="425"/>
    </location>
</feature>
<dbReference type="OrthoDB" id="9772909at2"/>
<dbReference type="AlphaFoldDB" id="A0A0K2GEK0"/>
<comment type="similarity">
    <text evidence="1">Belongs to the outer membrane factor (OMF) (TC 1.B.17) family.</text>
</comment>
<dbReference type="Gene3D" id="1.20.1600.10">
    <property type="entry name" value="Outer membrane efflux proteins (OEP)"/>
    <property type="match status" value="1"/>
</dbReference>
<dbReference type="PANTHER" id="PTHR30203:SF24">
    <property type="entry name" value="BLR4935 PROTEIN"/>
    <property type="match status" value="1"/>
</dbReference>
<reference evidence="3 4" key="1">
    <citation type="journal article" date="2015" name="Proc. Natl. Acad. Sci. U.S.A.">
        <title>Expanded metabolic versatility of ubiquitous nitrite-oxidizing bacteria from the genus Nitrospira.</title>
        <authorList>
            <person name="Koch H."/>
            <person name="Lucker S."/>
            <person name="Albertsen M."/>
            <person name="Kitzinger K."/>
            <person name="Herbold C."/>
            <person name="Spieck E."/>
            <person name="Nielsen P.H."/>
            <person name="Wagner M."/>
            <person name="Daims H."/>
        </authorList>
    </citation>
    <scope>NUCLEOTIDE SEQUENCE [LARGE SCALE GENOMIC DNA]</scope>
    <source>
        <strain evidence="3 4">NSP M-1</strain>
    </source>
</reference>
<name>A0A0K2GEK0_NITMO</name>
<feature type="signal peptide" evidence="2">
    <location>
        <begin position="1"/>
        <end position="26"/>
    </location>
</feature>
<dbReference type="Pfam" id="PF02321">
    <property type="entry name" value="OEP"/>
    <property type="match status" value="2"/>
</dbReference>
<dbReference type="PANTHER" id="PTHR30203">
    <property type="entry name" value="OUTER MEMBRANE CATION EFFLUX PROTEIN"/>
    <property type="match status" value="1"/>
</dbReference>
<evidence type="ECO:0000256" key="1">
    <source>
        <dbReference type="ARBA" id="ARBA00007613"/>
    </source>
</evidence>
<dbReference type="InterPro" id="IPR010131">
    <property type="entry name" value="MdtP/NodT-like"/>
</dbReference>
<evidence type="ECO:0000313" key="3">
    <source>
        <dbReference type="EMBL" id="ALA59027.1"/>
    </source>
</evidence>
<dbReference type="SUPFAM" id="SSF56954">
    <property type="entry name" value="Outer membrane efflux proteins (OEP)"/>
    <property type="match status" value="1"/>
</dbReference>
<dbReference type="PATRIC" id="fig|42253.5.peg.2584"/>
<keyword evidence="3" id="KW-0449">Lipoprotein</keyword>
<organism evidence="3 4">
    <name type="scientific">Nitrospira moscoviensis</name>
    <dbReference type="NCBI Taxonomy" id="42253"/>
    <lineage>
        <taxon>Bacteria</taxon>
        <taxon>Pseudomonadati</taxon>
        <taxon>Nitrospirota</taxon>
        <taxon>Nitrospiria</taxon>
        <taxon>Nitrospirales</taxon>
        <taxon>Nitrospiraceae</taxon>
        <taxon>Nitrospira</taxon>
    </lineage>
</organism>
<keyword evidence="4" id="KW-1185">Reference proteome</keyword>
<sequence length="425" mass="46609">MKSRITAWLCVLTLAAGLSVAPPVLAETDTAYTLPDIIALSLTRHPSVASAEGVVDQRVGQRVAAGAYPNPSFSGAGGHGILRDGGRQDLLAAAQQRLELSEYNVSIGQPLEWPAKRAARKSAAEAALAGSSFGLVETRLNLTTDVKVAFFDLLLALRDLELSKQNVTIVEDVRRIVGVRVRLGEAPQFDLIKADVEVLKANQAVTRAENTVRVNRVILDTLTGGALGSTYQVRGDFLIYPGGLNTEQLVARAATEHPAVLRLQKFVEQADRSIEFQRQNRVPNLTVNGSYFREIGREAYVAGFTVPTPLWYQQQGEIAASLGAKRTEEAELLRTRNELFRQVNQFYQEAQTAQKLIEVLEKGLLKQAEEALRIAKFSFQQGAASLLEVLDAQRVQRQILFDYAEARYQLSVALSRLERAVGGTL</sequence>
<dbReference type="GO" id="GO:0015562">
    <property type="term" value="F:efflux transmembrane transporter activity"/>
    <property type="evidence" value="ECO:0007669"/>
    <property type="project" value="InterPro"/>
</dbReference>
<keyword evidence="2" id="KW-0732">Signal</keyword>
<proteinExistence type="inferred from homology"/>
<protein>
    <submittedName>
        <fullName evidence="3">Putative Heavy metal efflux system, outer membrane lipoprotein</fullName>
    </submittedName>
</protein>
<dbReference type="KEGG" id="nmv:NITMOv2_2614"/>